<dbReference type="Proteomes" id="UP000274822">
    <property type="component" value="Unassembled WGS sequence"/>
</dbReference>
<accession>A0A433QX22</accession>
<evidence type="ECO:0000313" key="2">
    <source>
        <dbReference type="Proteomes" id="UP000274822"/>
    </source>
</evidence>
<dbReference type="EMBL" id="RBNJ01000569">
    <property type="protein sequence ID" value="RUS34339.1"/>
    <property type="molecule type" value="Genomic_DNA"/>
</dbReference>
<comment type="caution">
    <text evidence="1">The sequence shown here is derived from an EMBL/GenBank/DDBJ whole genome shotgun (WGS) entry which is preliminary data.</text>
</comment>
<evidence type="ECO:0000313" key="1">
    <source>
        <dbReference type="EMBL" id="RUS34339.1"/>
    </source>
</evidence>
<dbReference type="AlphaFoldDB" id="A0A433QX22"/>
<proteinExistence type="predicted"/>
<sequence length="131" mass="14195">MPAVIAFTGTTLPPSLLPPCCPRTRQGPTTRRPGTTGFRLPRVISRGVDTIVPRSLRPSVRSVNGAAAREPRSLVRFGIAEGICADAVLDESGGEAHRVSWRSGNYRFGRVGWWGSSYVSWRSGNYHSGAE</sequence>
<gene>
    <name evidence="1" type="ORF">BC938DRAFT_481106</name>
</gene>
<organism evidence="1 2">
    <name type="scientific">Jimgerdemannia flammicorona</name>
    <dbReference type="NCBI Taxonomy" id="994334"/>
    <lineage>
        <taxon>Eukaryota</taxon>
        <taxon>Fungi</taxon>
        <taxon>Fungi incertae sedis</taxon>
        <taxon>Mucoromycota</taxon>
        <taxon>Mucoromycotina</taxon>
        <taxon>Endogonomycetes</taxon>
        <taxon>Endogonales</taxon>
        <taxon>Endogonaceae</taxon>
        <taxon>Jimgerdemannia</taxon>
    </lineage>
</organism>
<protein>
    <submittedName>
        <fullName evidence="1">Uncharacterized protein</fullName>
    </submittedName>
</protein>
<name>A0A433QX22_9FUNG</name>
<keyword evidence="2" id="KW-1185">Reference proteome</keyword>
<reference evidence="1 2" key="1">
    <citation type="journal article" date="2018" name="New Phytol.">
        <title>Phylogenomics of Endogonaceae and evolution of mycorrhizas within Mucoromycota.</title>
        <authorList>
            <person name="Chang Y."/>
            <person name="Desiro A."/>
            <person name="Na H."/>
            <person name="Sandor L."/>
            <person name="Lipzen A."/>
            <person name="Clum A."/>
            <person name="Barry K."/>
            <person name="Grigoriev I.V."/>
            <person name="Martin F.M."/>
            <person name="Stajich J.E."/>
            <person name="Smith M.E."/>
            <person name="Bonito G."/>
            <person name="Spatafora J.W."/>
        </authorList>
    </citation>
    <scope>NUCLEOTIDE SEQUENCE [LARGE SCALE GENOMIC DNA]</scope>
    <source>
        <strain evidence="1 2">AD002</strain>
    </source>
</reference>